<proteinExistence type="predicted"/>
<evidence type="ECO:0000313" key="1">
    <source>
        <dbReference type="EMBL" id="KKN01134.1"/>
    </source>
</evidence>
<reference evidence="1" key="1">
    <citation type="journal article" date="2015" name="Nature">
        <title>Complex archaea that bridge the gap between prokaryotes and eukaryotes.</title>
        <authorList>
            <person name="Spang A."/>
            <person name="Saw J.H."/>
            <person name="Jorgensen S.L."/>
            <person name="Zaremba-Niedzwiedzka K."/>
            <person name="Martijn J."/>
            <person name="Lind A.E."/>
            <person name="van Eijk R."/>
            <person name="Schleper C."/>
            <person name="Guy L."/>
            <person name="Ettema T.J."/>
        </authorList>
    </citation>
    <scope>NUCLEOTIDE SEQUENCE</scope>
</reference>
<comment type="caution">
    <text evidence="1">The sequence shown here is derived from an EMBL/GenBank/DDBJ whole genome shotgun (WGS) entry which is preliminary data.</text>
</comment>
<accession>A0A0F9M606</accession>
<sequence length="30" mass="3657">MRRKRFSEEQIIRILGEHDQILIAFITMVL</sequence>
<protein>
    <submittedName>
        <fullName evidence="1">Uncharacterized protein</fullName>
    </submittedName>
</protein>
<dbReference type="AlphaFoldDB" id="A0A0F9M606"/>
<organism evidence="1">
    <name type="scientific">marine sediment metagenome</name>
    <dbReference type="NCBI Taxonomy" id="412755"/>
    <lineage>
        <taxon>unclassified sequences</taxon>
        <taxon>metagenomes</taxon>
        <taxon>ecological metagenomes</taxon>
    </lineage>
</organism>
<dbReference type="EMBL" id="LAZR01005294">
    <property type="protein sequence ID" value="KKN01134.1"/>
    <property type="molecule type" value="Genomic_DNA"/>
</dbReference>
<name>A0A0F9M606_9ZZZZ</name>
<gene>
    <name evidence="1" type="ORF">LCGC14_1130730</name>
</gene>